<evidence type="ECO:0000313" key="2">
    <source>
        <dbReference type="Proteomes" id="UP001501079"/>
    </source>
</evidence>
<protein>
    <recommendedName>
        <fullName evidence="3">DUF222 domain-containing protein</fullName>
    </recommendedName>
</protein>
<reference evidence="2" key="1">
    <citation type="journal article" date="2019" name="Int. J. Syst. Evol. Microbiol.">
        <title>The Global Catalogue of Microorganisms (GCM) 10K type strain sequencing project: providing services to taxonomists for standard genome sequencing and annotation.</title>
        <authorList>
            <consortium name="The Broad Institute Genomics Platform"/>
            <consortium name="The Broad Institute Genome Sequencing Center for Infectious Disease"/>
            <person name="Wu L."/>
            <person name="Ma J."/>
        </authorList>
    </citation>
    <scope>NUCLEOTIDE SEQUENCE [LARGE SCALE GENOMIC DNA]</scope>
    <source>
        <strain evidence="2">JCM 17591</strain>
    </source>
</reference>
<keyword evidence="2" id="KW-1185">Reference proteome</keyword>
<evidence type="ECO:0008006" key="3">
    <source>
        <dbReference type="Google" id="ProtNLM"/>
    </source>
</evidence>
<evidence type="ECO:0000313" key="1">
    <source>
        <dbReference type="EMBL" id="GAA4170049.1"/>
    </source>
</evidence>
<comment type="caution">
    <text evidence="1">The sequence shown here is derived from an EMBL/GenBank/DDBJ whole genome shotgun (WGS) entry which is preliminary data.</text>
</comment>
<accession>A0ABP7ZTQ2</accession>
<sequence length="105" mass="11611">MVHDATHLWCALRSEDTDVDRAGERLLRQGHAEQLRGRDVAEVFADAESDGIVRAALRVRALADGRTHAAVRGREIASAQAARRDACCNAVLHGERMPDELRGQW</sequence>
<dbReference type="EMBL" id="BAABBW010000001">
    <property type="protein sequence ID" value="GAA4170049.1"/>
    <property type="molecule type" value="Genomic_DNA"/>
</dbReference>
<name>A0ABP7ZTQ2_9MICO</name>
<dbReference type="Proteomes" id="UP001501079">
    <property type="component" value="Unassembled WGS sequence"/>
</dbReference>
<organism evidence="1 2">
    <name type="scientific">Gryllotalpicola koreensis</name>
    <dbReference type="NCBI Taxonomy" id="993086"/>
    <lineage>
        <taxon>Bacteria</taxon>
        <taxon>Bacillati</taxon>
        <taxon>Actinomycetota</taxon>
        <taxon>Actinomycetes</taxon>
        <taxon>Micrococcales</taxon>
        <taxon>Microbacteriaceae</taxon>
        <taxon>Gryllotalpicola</taxon>
    </lineage>
</organism>
<gene>
    <name evidence="1" type="ORF">GCM10022287_07290</name>
</gene>
<proteinExistence type="predicted"/>